<feature type="chain" id="PRO_5041673611" evidence="5">
    <location>
        <begin position="22"/>
        <end position="510"/>
    </location>
</feature>
<name>A0AA86S4P4_9FABA</name>
<reference evidence="6" key="1">
    <citation type="submission" date="2023-10" db="EMBL/GenBank/DDBJ databases">
        <authorList>
            <person name="Domelevo Entfellner J.-B."/>
        </authorList>
    </citation>
    <scope>NUCLEOTIDE SEQUENCE</scope>
</reference>
<organism evidence="6 7">
    <name type="scientific">Sphenostylis stenocarpa</name>
    <dbReference type="NCBI Taxonomy" id="92480"/>
    <lineage>
        <taxon>Eukaryota</taxon>
        <taxon>Viridiplantae</taxon>
        <taxon>Streptophyta</taxon>
        <taxon>Embryophyta</taxon>
        <taxon>Tracheophyta</taxon>
        <taxon>Spermatophyta</taxon>
        <taxon>Magnoliopsida</taxon>
        <taxon>eudicotyledons</taxon>
        <taxon>Gunneridae</taxon>
        <taxon>Pentapetalae</taxon>
        <taxon>rosids</taxon>
        <taxon>fabids</taxon>
        <taxon>Fabales</taxon>
        <taxon>Fabaceae</taxon>
        <taxon>Papilionoideae</taxon>
        <taxon>50 kb inversion clade</taxon>
        <taxon>NPAAA clade</taxon>
        <taxon>indigoferoid/millettioid clade</taxon>
        <taxon>Phaseoleae</taxon>
        <taxon>Sphenostylis</taxon>
    </lineage>
</organism>
<evidence type="ECO:0000313" key="6">
    <source>
        <dbReference type="EMBL" id="CAJ1933289.1"/>
    </source>
</evidence>
<evidence type="ECO:0000256" key="4">
    <source>
        <dbReference type="RuleBase" id="RU003690"/>
    </source>
</evidence>
<comment type="similarity">
    <text evidence="1 4">Belongs to the glycosyl hydrolase 1 family.</text>
</comment>
<proteinExistence type="inferred from homology"/>
<dbReference type="GO" id="GO:0005975">
    <property type="term" value="P:carbohydrate metabolic process"/>
    <property type="evidence" value="ECO:0007669"/>
    <property type="project" value="InterPro"/>
</dbReference>
<evidence type="ECO:0000313" key="7">
    <source>
        <dbReference type="Proteomes" id="UP001189624"/>
    </source>
</evidence>
<evidence type="ECO:0000256" key="3">
    <source>
        <dbReference type="ARBA" id="ARBA00023295"/>
    </source>
</evidence>
<dbReference type="AlphaFoldDB" id="A0AA86S4P4"/>
<gene>
    <name evidence="6" type="ORF">AYBTSS11_LOCUS6264</name>
</gene>
<dbReference type="Gramene" id="rna-AYBTSS11_LOCUS6264">
    <property type="protein sequence ID" value="CAJ1933289.1"/>
    <property type="gene ID" value="gene-AYBTSS11_LOCUS6264"/>
</dbReference>
<accession>A0AA86S4P4</accession>
<dbReference type="InterPro" id="IPR001360">
    <property type="entry name" value="Glyco_hydro_1"/>
</dbReference>
<sequence length="510" mass="58513">MNMFPLLCVFVTSSILTLTRSMAVPPILDVSSLNRSSFPKGFVFGTASASYQYEGAAMEDGKGTSIWDTFTHKYPEKIKDRSTGDVATDQYHRYKEDIGIMKNMNLDAYRFSISWPRVLPKGKLSAGVNQAGIDYYNNLINELLENGMEPYVTLFHWDVPQALEDEYGGFLSPSIVDDFKDFAELCFKEFGDRVKYWITLNEPSTVTWNGYTVGSYAPGRCSDWQNLNCTGGDSGTEPYLAAHYLLLSHAAAANLYKTKYQKVQKGLLGITLNSDWFLPANDNITDREAARRALDFRFGWYMDPLTKGEYPTSMQHLVGNRLPRFSKEEAKQLKGSFDFLGLNHYATVYAGHAPRLRGSKPSLLNDPLVYTTNERDGQILCPYAASRWLCVYPRGIRQLLLYIKKNYNNPLIYITENGYDEFNDPTLSLEEKLLDTIRVDYLYRYLYYVKMAIRDGVNVKGYFVWSFLDNMEWSSGYTVRFGFIFVDFENGLKRYPKLSAQWFKNFLSKS</sequence>
<keyword evidence="7" id="KW-1185">Reference proteome</keyword>
<dbReference type="SUPFAM" id="SSF51445">
    <property type="entry name" value="(Trans)glycosidases"/>
    <property type="match status" value="1"/>
</dbReference>
<dbReference type="InterPro" id="IPR017853">
    <property type="entry name" value="GH"/>
</dbReference>
<keyword evidence="2" id="KW-0378">Hydrolase</keyword>
<feature type="signal peptide" evidence="5">
    <location>
        <begin position="1"/>
        <end position="21"/>
    </location>
</feature>
<dbReference type="PANTHER" id="PTHR10353">
    <property type="entry name" value="GLYCOSYL HYDROLASE"/>
    <property type="match status" value="1"/>
</dbReference>
<evidence type="ECO:0000256" key="2">
    <source>
        <dbReference type="ARBA" id="ARBA00022801"/>
    </source>
</evidence>
<dbReference type="PROSITE" id="PS00653">
    <property type="entry name" value="GLYCOSYL_HYDROL_F1_2"/>
    <property type="match status" value="1"/>
</dbReference>
<dbReference type="FunFam" id="3.20.20.80:FF:000020">
    <property type="entry name" value="Beta-glucosidase 12"/>
    <property type="match status" value="1"/>
</dbReference>
<dbReference type="Pfam" id="PF00232">
    <property type="entry name" value="Glyco_hydro_1"/>
    <property type="match status" value="1"/>
</dbReference>
<dbReference type="GO" id="GO:0008422">
    <property type="term" value="F:beta-glucosidase activity"/>
    <property type="evidence" value="ECO:0007669"/>
    <property type="project" value="TreeGrafter"/>
</dbReference>
<evidence type="ECO:0000256" key="5">
    <source>
        <dbReference type="SAM" id="SignalP"/>
    </source>
</evidence>
<evidence type="ECO:0000256" key="1">
    <source>
        <dbReference type="ARBA" id="ARBA00010838"/>
    </source>
</evidence>
<dbReference type="InterPro" id="IPR033132">
    <property type="entry name" value="GH_1_N_CS"/>
</dbReference>
<dbReference type="Gene3D" id="3.20.20.80">
    <property type="entry name" value="Glycosidases"/>
    <property type="match status" value="1"/>
</dbReference>
<keyword evidence="3" id="KW-0326">Glycosidase</keyword>
<dbReference type="PANTHER" id="PTHR10353:SF240">
    <property type="entry name" value="BETA-GLUCOSIDASE, PUTATIVE-RELATED"/>
    <property type="match status" value="1"/>
</dbReference>
<keyword evidence="5" id="KW-0732">Signal</keyword>
<dbReference type="EMBL" id="OY731399">
    <property type="protein sequence ID" value="CAJ1933289.1"/>
    <property type="molecule type" value="Genomic_DNA"/>
</dbReference>
<dbReference type="PRINTS" id="PR00131">
    <property type="entry name" value="GLHYDRLASE1"/>
</dbReference>
<dbReference type="Proteomes" id="UP001189624">
    <property type="component" value="Chromosome 2"/>
</dbReference>
<protein>
    <submittedName>
        <fullName evidence="6">Uncharacterized protein</fullName>
    </submittedName>
</protein>